<dbReference type="AlphaFoldDB" id="A0A0A2MNF9"/>
<proteinExistence type="predicted"/>
<dbReference type="RefSeq" id="WP_026992959.1">
    <property type="nucleotide sequence ID" value="NZ_JRLY01000007.1"/>
</dbReference>
<comment type="caution">
    <text evidence="2">The sequence shown here is derived from an EMBL/GenBank/DDBJ whole genome shotgun (WGS) entry which is preliminary data.</text>
</comment>
<dbReference type="eggNOG" id="ENOG5030R9D">
    <property type="taxonomic scope" value="Bacteria"/>
</dbReference>
<dbReference type="STRING" id="1121898.GCA_000422725_02620"/>
<dbReference type="EMBL" id="JRLY01000007">
    <property type="protein sequence ID" value="KGO93013.1"/>
    <property type="molecule type" value="Genomic_DNA"/>
</dbReference>
<gene>
    <name evidence="2" type="ORF">Q766_10355</name>
</gene>
<dbReference type="Proteomes" id="UP000030111">
    <property type="component" value="Unassembled WGS sequence"/>
</dbReference>
<sequence length="133" mass="15413">MKKTLLLLLFFAAQNNFCNAQQSIKKGEIEVTEKNVSKKWVLEDIINPEKTKEEIAELKDMLSYVWLKFNEDKTYSKDFIIVIDGTWTLDKDKKTINTTDKKGKDTWTIHSLTKDRITLSLNDSKQKVVLKAG</sequence>
<keyword evidence="1" id="KW-0732">Signal</keyword>
<keyword evidence="3" id="KW-1185">Reference proteome</keyword>
<accession>A0A0A2MNF9</accession>
<reference evidence="2 3" key="1">
    <citation type="submission" date="2013-09" db="EMBL/GenBank/DDBJ databases">
        <authorList>
            <person name="Zeng Z."/>
            <person name="Chen C."/>
        </authorList>
    </citation>
    <scope>NUCLEOTIDE SEQUENCE [LARGE SCALE GENOMIC DNA]</scope>
    <source>
        <strain evidence="2 3">WB 4.1-42</strain>
    </source>
</reference>
<evidence type="ECO:0000256" key="1">
    <source>
        <dbReference type="SAM" id="SignalP"/>
    </source>
</evidence>
<name>A0A0A2MNF9_9FLAO</name>
<protein>
    <recommendedName>
        <fullName evidence="4">Lipocalin-like domain-containing protein</fullName>
    </recommendedName>
</protein>
<evidence type="ECO:0008006" key="4">
    <source>
        <dbReference type="Google" id="ProtNLM"/>
    </source>
</evidence>
<feature type="chain" id="PRO_5001992607" description="Lipocalin-like domain-containing protein" evidence="1">
    <location>
        <begin position="21"/>
        <end position="133"/>
    </location>
</feature>
<evidence type="ECO:0000313" key="2">
    <source>
        <dbReference type="EMBL" id="KGO93013.1"/>
    </source>
</evidence>
<feature type="signal peptide" evidence="1">
    <location>
        <begin position="1"/>
        <end position="20"/>
    </location>
</feature>
<organism evidence="2 3">
    <name type="scientific">Flavobacterium subsaxonicum WB 4.1-42 = DSM 21790</name>
    <dbReference type="NCBI Taxonomy" id="1121898"/>
    <lineage>
        <taxon>Bacteria</taxon>
        <taxon>Pseudomonadati</taxon>
        <taxon>Bacteroidota</taxon>
        <taxon>Flavobacteriia</taxon>
        <taxon>Flavobacteriales</taxon>
        <taxon>Flavobacteriaceae</taxon>
        <taxon>Flavobacterium</taxon>
    </lineage>
</organism>
<evidence type="ECO:0000313" key="3">
    <source>
        <dbReference type="Proteomes" id="UP000030111"/>
    </source>
</evidence>